<organism evidence="1 2">
    <name type="scientific">Hyalomma asiaticum</name>
    <name type="common">Tick</name>
    <dbReference type="NCBI Taxonomy" id="266040"/>
    <lineage>
        <taxon>Eukaryota</taxon>
        <taxon>Metazoa</taxon>
        <taxon>Ecdysozoa</taxon>
        <taxon>Arthropoda</taxon>
        <taxon>Chelicerata</taxon>
        <taxon>Arachnida</taxon>
        <taxon>Acari</taxon>
        <taxon>Parasitiformes</taxon>
        <taxon>Ixodida</taxon>
        <taxon>Ixodoidea</taxon>
        <taxon>Ixodidae</taxon>
        <taxon>Hyalomminae</taxon>
        <taxon>Hyalomma</taxon>
    </lineage>
</organism>
<comment type="caution">
    <text evidence="1">The sequence shown here is derived from an EMBL/GenBank/DDBJ whole genome shotgun (WGS) entry which is preliminary data.</text>
</comment>
<evidence type="ECO:0000313" key="1">
    <source>
        <dbReference type="EMBL" id="KAH6926338.1"/>
    </source>
</evidence>
<accession>A0ACB7RUN8</accession>
<sequence>MTDASSLPPSGSLLPGATMRLRDVAALQLRLPTFWRNNPQLWFAQVEATFDLHHIPSEISVSSLTLQPFTRGGSRAAQQHATACERELFLQCLPQSTRLVLAAAGELTLDRLAQLADRVHDASSATVTTLSSTPESSVVSRLESRIDQLAASIEALRTSPHEQRGVSTRQGHRASSPSGPRSSSPRGRQAALLNTTGAAVLSAACGERRGTGKVGDVGEIAKLQNYARNLIRKPVIRCFCLRDEKLYAASHVLDAKEVDGLDVHAKCRSQQGRRVYEVILHTAASFKEDVAIADMELQALANTALLWHYILQENEHPYVGGRKPAALEPHYVLHYFPDINCPILWLLRESSETTESVCKAALEDIVNEVVTAEDSATFEKLLQSPKEVFHALEVEGSYPKMTIRKKKLEEHLSKDCADFYAKNVKLDLWFTHYSLGFAEPLMVFSTEAMKFAFLKSSAHFQEEGTF</sequence>
<name>A0ACB7RUN8_HYAAI</name>
<gene>
    <name evidence="1" type="ORF">HPB50_017386</name>
</gene>
<keyword evidence="2" id="KW-1185">Reference proteome</keyword>
<reference evidence="1" key="1">
    <citation type="submission" date="2020-05" db="EMBL/GenBank/DDBJ databases">
        <title>Large-scale comparative analyses of tick genomes elucidate their genetic diversity and vector capacities.</title>
        <authorList>
            <person name="Jia N."/>
            <person name="Wang J."/>
            <person name="Shi W."/>
            <person name="Du L."/>
            <person name="Sun Y."/>
            <person name="Zhan W."/>
            <person name="Jiang J."/>
            <person name="Wang Q."/>
            <person name="Zhang B."/>
            <person name="Ji P."/>
            <person name="Sakyi L.B."/>
            <person name="Cui X."/>
            <person name="Yuan T."/>
            <person name="Jiang B."/>
            <person name="Yang W."/>
            <person name="Lam T.T.-Y."/>
            <person name="Chang Q."/>
            <person name="Ding S."/>
            <person name="Wang X."/>
            <person name="Zhu J."/>
            <person name="Ruan X."/>
            <person name="Zhao L."/>
            <person name="Wei J."/>
            <person name="Que T."/>
            <person name="Du C."/>
            <person name="Cheng J."/>
            <person name="Dai P."/>
            <person name="Han X."/>
            <person name="Huang E."/>
            <person name="Gao Y."/>
            <person name="Liu J."/>
            <person name="Shao H."/>
            <person name="Ye R."/>
            <person name="Li L."/>
            <person name="Wei W."/>
            <person name="Wang X."/>
            <person name="Wang C."/>
            <person name="Yang T."/>
            <person name="Huo Q."/>
            <person name="Li W."/>
            <person name="Guo W."/>
            <person name="Chen H."/>
            <person name="Zhou L."/>
            <person name="Ni X."/>
            <person name="Tian J."/>
            <person name="Zhou Y."/>
            <person name="Sheng Y."/>
            <person name="Liu T."/>
            <person name="Pan Y."/>
            <person name="Xia L."/>
            <person name="Li J."/>
            <person name="Zhao F."/>
            <person name="Cao W."/>
        </authorList>
    </citation>
    <scope>NUCLEOTIDE SEQUENCE</scope>
    <source>
        <strain evidence="1">Hyas-2018</strain>
    </source>
</reference>
<evidence type="ECO:0000313" key="2">
    <source>
        <dbReference type="Proteomes" id="UP000821845"/>
    </source>
</evidence>
<proteinExistence type="predicted"/>
<protein>
    <submittedName>
        <fullName evidence="1">Uncharacterized protein</fullName>
    </submittedName>
</protein>
<dbReference type="EMBL" id="CM023487">
    <property type="protein sequence ID" value="KAH6926338.1"/>
    <property type="molecule type" value="Genomic_DNA"/>
</dbReference>
<dbReference type="Proteomes" id="UP000821845">
    <property type="component" value="Chromosome 7"/>
</dbReference>